<dbReference type="Pfam" id="PF04712">
    <property type="entry name" value="Radial_spoke"/>
    <property type="match status" value="2"/>
</dbReference>
<dbReference type="GO" id="GO:0001534">
    <property type="term" value="C:radial spoke"/>
    <property type="evidence" value="ECO:0007669"/>
    <property type="project" value="InterPro"/>
</dbReference>
<proteinExistence type="predicted"/>
<protein>
    <submittedName>
        <fullName evidence="7">Uncharacterized protein</fullName>
    </submittedName>
</protein>
<evidence type="ECO:0000313" key="7">
    <source>
        <dbReference type="EMBL" id="CAI2367872.1"/>
    </source>
</evidence>
<keyword evidence="5" id="KW-0966">Cell projection</keyword>
<dbReference type="PANTHER" id="PTHR13159">
    <property type="entry name" value="RADIAL SPOKEHEAD-RELATED"/>
    <property type="match status" value="1"/>
</dbReference>
<evidence type="ECO:0000256" key="5">
    <source>
        <dbReference type="ARBA" id="ARBA00023273"/>
    </source>
</evidence>
<evidence type="ECO:0000313" key="8">
    <source>
        <dbReference type="Proteomes" id="UP001295684"/>
    </source>
</evidence>
<organism evidence="7 8">
    <name type="scientific">Euplotes crassus</name>
    <dbReference type="NCBI Taxonomy" id="5936"/>
    <lineage>
        <taxon>Eukaryota</taxon>
        <taxon>Sar</taxon>
        <taxon>Alveolata</taxon>
        <taxon>Ciliophora</taxon>
        <taxon>Intramacronucleata</taxon>
        <taxon>Spirotrichea</taxon>
        <taxon>Hypotrichia</taxon>
        <taxon>Euplotida</taxon>
        <taxon>Euplotidae</taxon>
        <taxon>Moneuplotes</taxon>
    </lineage>
</organism>
<keyword evidence="8" id="KW-1185">Reference proteome</keyword>
<feature type="compositionally biased region" description="Basic and acidic residues" evidence="6">
    <location>
        <begin position="469"/>
        <end position="480"/>
    </location>
</feature>
<evidence type="ECO:0000256" key="3">
    <source>
        <dbReference type="ARBA" id="ARBA00023069"/>
    </source>
</evidence>
<dbReference type="Proteomes" id="UP001295684">
    <property type="component" value="Unassembled WGS sequence"/>
</dbReference>
<gene>
    <name evidence="7" type="ORF">ECRASSUSDP1_LOCUS9160</name>
</gene>
<name>A0AAD1XE75_EUPCR</name>
<comment type="subcellular location">
    <subcellularLocation>
        <location evidence="1">Cytoplasm</location>
        <location evidence="1">Cytoskeleton</location>
        <location evidence="1">Cilium axoneme</location>
    </subcellularLocation>
</comment>
<evidence type="ECO:0000256" key="2">
    <source>
        <dbReference type="ARBA" id="ARBA00022490"/>
    </source>
</evidence>
<dbReference type="EMBL" id="CAMPGE010008995">
    <property type="protein sequence ID" value="CAI2367872.1"/>
    <property type="molecule type" value="Genomic_DNA"/>
</dbReference>
<evidence type="ECO:0000256" key="6">
    <source>
        <dbReference type="SAM" id="MobiDB-lite"/>
    </source>
</evidence>
<feature type="region of interest" description="Disordered" evidence="6">
    <location>
        <begin position="436"/>
        <end position="480"/>
    </location>
</feature>
<dbReference type="GO" id="GO:0035082">
    <property type="term" value="P:axoneme assembly"/>
    <property type="evidence" value="ECO:0007669"/>
    <property type="project" value="TreeGrafter"/>
</dbReference>
<dbReference type="InterPro" id="IPR006802">
    <property type="entry name" value="Radial_spoke"/>
</dbReference>
<dbReference type="AlphaFoldDB" id="A0AAD1XE75"/>
<reference evidence="7" key="1">
    <citation type="submission" date="2023-07" db="EMBL/GenBank/DDBJ databases">
        <authorList>
            <consortium name="AG Swart"/>
            <person name="Singh M."/>
            <person name="Singh A."/>
            <person name="Seah K."/>
            <person name="Emmerich C."/>
        </authorList>
    </citation>
    <scope>NUCLEOTIDE SEQUENCE</scope>
    <source>
        <strain evidence="7">DP1</strain>
    </source>
</reference>
<keyword evidence="2" id="KW-0963">Cytoplasm</keyword>
<dbReference type="PANTHER" id="PTHR13159:SF0">
    <property type="entry name" value="RADIAL SPOKE HEAD 6 HOMOLOG A"/>
    <property type="match status" value="1"/>
</dbReference>
<keyword evidence="3" id="KW-0969">Cilium</keyword>
<evidence type="ECO:0000256" key="1">
    <source>
        <dbReference type="ARBA" id="ARBA00004430"/>
    </source>
</evidence>
<comment type="caution">
    <text evidence="7">The sequence shown here is derived from an EMBL/GenBank/DDBJ whole genome shotgun (WGS) entry which is preliminary data.</text>
</comment>
<evidence type="ECO:0000256" key="4">
    <source>
        <dbReference type="ARBA" id="ARBA00023212"/>
    </source>
</evidence>
<sequence>MSSMQKDVESYKKLLKGLKSNTGDDLYSHLIEVFGHLMRHYPEDALDKIEEVSYLCKNKDDVNIQEFLKIAEEIRFKTCTEANSEYSFKAGKLFEAPVLEEDEEPPEKAPVGNVPDLITLGRVFEWAGITFGEKEYFLLQKSLAKLAETSGATKIRFWGKIYGTNRDYYIAEGVKEGDEEGEGDEEKPADFEARGTGVNQFVYWVAHDSLSEWTQLPDLFPKYLKVSRDIKISFTGDLEKDIVTVPFFHGKEKHYLRAQIARIHHGTTLVPKGLYRTNEEDLKEIEANEPEDEENKYVPQTENQNHLSNWSHYPKGILQNCRTQHMDPEPEEEDERDPEEILKEIEAKDPYDPRLKLISDDSEVEKGVPAWNIRLHGDKERQKTIRGKTEHNGVIVVKSNRWPGSVTVWKGVNWHQIYVGNGHKYEIKSYFPVHSPYIPEDPEDIEEHPEPNPQEVEAPPANEGEGAAEGDKEGEGNNDE</sequence>
<dbReference type="GO" id="GO:0060294">
    <property type="term" value="P:cilium movement involved in cell motility"/>
    <property type="evidence" value="ECO:0007669"/>
    <property type="project" value="InterPro"/>
</dbReference>
<accession>A0AAD1XE75</accession>
<keyword evidence="4" id="KW-0206">Cytoskeleton</keyword>